<evidence type="ECO:0000313" key="1">
    <source>
        <dbReference type="EMBL" id="GBN33847.1"/>
    </source>
</evidence>
<comment type="caution">
    <text evidence="1">The sequence shown here is derived from an EMBL/GenBank/DDBJ whole genome shotgun (WGS) entry which is preliminary data.</text>
</comment>
<dbReference type="Proteomes" id="UP000499080">
    <property type="component" value="Unassembled WGS sequence"/>
</dbReference>
<reference evidence="1 2" key="1">
    <citation type="journal article" date="2019" name="Sci. Rep.">
        <title>Orb-weaving spider Araneus ventricosus genome elucidates the spidroin gene catalogue.</title>
        <authorList>
            <person name="Kono N."/>
            <person name="Nakamura H."/>
            <person name="Ohtoshi R."/>
            <person name="Moran D.A.P."/>
            <person name="Shinohara A."/>
            <person name="Yoshida Y."/>
            <person name="Fujiwara M."/>
            <person name="Mori M."/>
            <person name="Tomita M."/>
            <person name="Arakawa K."/>
        </authorList>
    </citation>
    <scope>NUCLEOTIDE SEQUENCE [LARGE SCALE GENOMIC DNA]</scope>
</reference>
<name>A0A4Y2N6P6_ARAVE</name>
<protein>
    <submittedName>
        <fullName evidence="1">Uncharacterized protein</fullName>
    </submittedName>
</protein>
<keyword evidence="2" id="KW-1185">Reference proteome</keyword>
<dbReference type="OrthoDB" id="10063284at2759"/>
<dbReference type="EMBL" id="BGPR01008440">
    <property type="protein sequence ID" value="GBN33847.1"/>
    <property type="molecule type" value="Genomic_DNA"/>
</dbReference>
<accession>A0A4Y2N6P6</accession>
<evidence type="ECO:0000313" key="2">
    <source>
        <dbReference type="Proteomes" id="UP000499080"/>
    </source>
</evidence>
<proteinExistence type="predicted"/>
<organism evidence="1 2">
    <name type="scientific">Araneus ventricosus</name>
    <name type="common">Orbweaver spider</name>
    <name type="synonym">Epeira ventricosa</name>
    <dbReference type="NCBI Taxonomy" id="182803"/>
    <lineage>
        <taxon>Eukaryota</taxon>
        <taxon>Metazoa</taxon>
        <taxon>Ecdysozoa</taxon>
        <taxon>Arthropoda</taxon>
        <taxon>Chelicerata</taxon>
        <taxon>Arachnida</taxon>
        <taxon>Araneae</taxon>
        <taxon>Araneomorphae</taxon>
        <taxon>Entelegynae</taxon>
        <taxon>Araneoidea</taxon>
        <taxon>Araneidae</taxon>
        <taxon>Araneus</taxon>
    </lineage>
</organism>
<gene>
    <name evidence="1" type="ORF">AVEN_141980_1</name>
</gene>
<sequence>MHRFYFLQRISGSVLKICPQYNGQALKSNAVTLQEFSLDKGTGALAKILVLSLEKKVKSFKFVASLAIWHSGLFKVYVINNIDVSSAVEMIDRTRQAMVEMRSDKRFQQADARDLSNSFEIEAEFQERDLWKKRSNRILKTKYKEDSPKEI</sequence>
<dbReference type="AlphaFoldDB" id="A0A4Y2N6P6"/>